<evidence type="ECO:0000313" key="3">
    <source>
        <dbReference type="Proteomes" id="UP000218811"/>
    </source>
</evidence>
<keyword evidence="1" id="KW-0472">Membrane</keyword>
<name>A0A2H3J191_WOLCO</name>
<evidence type="ECO:0000313" key="2">
    <source>
        <dbReference type="EMBL" id="PCH35956.1"/>
    </source>
</evidence>
<keyword evidence="3" id="KW-1185">Reference proteome</keyword>
<reference evidence="2 3" key="1">
    <citation type="journal article" date="2012" name="Science">
        <title>The Paleozoic origin of enzymatic lignin decomposition reconstructed from 31 fungal genomes.</title>
        <authorList>
            <person name="Floudas D."/>
            <person name="Binder M."/>
            <person name="Riley R."/>
            <person name="Barry K."/>
            <person name="Blanchette R.A."/>
            <person name="Henrissat B."/>
            <person name="Martinez A.T."/>
            <person name="Otillar R."/>
            <person name="Spatafora J.W."/>
            <person name="Yadav J.S."/>
            <person name="Aerts A."/>
            <person name="Benoit I."/>
            <person name="Boyd A."/>
            <person name="Carlson A."/>
            <person name="Copeland A."/>
            <person name="Coutinho P.M."/>
            <person name="de Vries R.P."/>
            <person name="Ferreira P."/>
            <person name="Findley K."/>
            <person name="Foster B."/>
            <person name="Gaskell J."/>
            <person name="Glotzer D."/>
            <person name="Gorecki P."/>
            <person name="Heitman J."/>
            <person name="Hesse C."/>
            <person name="Hori C."/>
            <person name="Igarashi K."/>
            <person name="Jurgens J.A."/>
            <person name="Kallen N."/>
            <person name="Kersten P."/>
            <person name="Kohler A."/>
            <person name="Kuees U."/>
            <person name="Kumar T.K.A."/>
            <person name="Kuo A."/>
            <person name="LaButti K."/>
            <person name="Larrondo L.F."/>
            <person name="Lindquist E."/>
            <person name="Ling A."/>
            <person name="Lombard V."/>
            <person name="Lucas S."/>
            <person name="Lundell T."/>
            <person name="Martin R."/>
            <person name="McLaughlin D.J."/>
            <person name="Morgenstern I."/>
            <person name="Morin E."/>
            <person name="Murat C."/>
            <person name="Nagy L.G."/>
            <person name="Nolan M."/>
            <person name="Ohm R.A."/>
            <person name="Patyshakuliyeva A."/>
            <person name="Rokas A."/>
            <person name="Ruiz-Duenas F.J."/>
            <person name="Sabat G."/>
            <person name="Salamov A."/>
            <person name="Samejima M."/>
            <person name="Schmutz J."/>
            <person name="Slot J.C."/>
            <person name="St John F."/>
            <person name="Stenlid J."/>
            <person name="Sun H."/>
            <person name="Sun S."/>
            <person name="Syed K."/>
            <person name="Tsang A."/>
            <person name="Wiebenga A."/>
            <person name="Young D."/>
            <person name="Pisabarro A."/>
            <person name="Eastwood D.C."/>
            <person name="Martin F."/>
            <person name="Cullen D."/>
            <person name="Grigoriev I.V."/>
            <person name="Hibbett D.S."/>
        </authorList>
    </citation>
    <scope>NUCLEOTIDE SEQUENCE [LARGE SCALE GENOMIC DNA]</scope>
    <source>
        <strain evidence="2 3">MD-104</strain>
    </source>
</reference>
<feature type="transmembrane region" description="Helical" evidence="1">
    <location>
        <begin position="84"/>
        <end position="103"/>
    </location>
</feature>
<keyword evidence="1" id="KW-0812">Transmembrane</keyword>
<dbReference type="EMBL" id="KB467865">
    <property type="protein sequence ID" value="PCH35956.1"/>
    <property type="molecule type" value="Genomic_DNA"/>
</dbReference>
<feature type="transmembrane region" description="Helical" evidence="1">
    <location>
        <begin position="43"/>
        <end position="64"/>
    </location>
</feature>
<sequence>MLLVVIATRACAIFSDVVAIVMTWWTVFSWWRRVAVTRNDSSLWNVLLMDGGLIMATLLCAVYWRLRSSVSISVRQSNLFSSSICDLMSLARFIGILISRFMFNLRQCRCDRHNSTISGLPSFVAMHADITTDSHDVIIPVSTVIGNIGSPLHDQCSCMESEIPVSDGNEELD</sequence>
<protein>
    <submittedName>
        <fullName evidence="2">Uncharacterized protein</fullName>
    </submittedName>
</protein>
<organism evidence="2 3">
    <name type="scientific">Wolfiporia cocos (strain MD-104)</name>
    <name type="common">Brown rot fungus</name>
    <dbReference type="NCBI Taxonomy" id="742152"/>
    <lineage>
        <taxon>Eukaryota</taxon>
        <taxon>Fungi</taxon>
        <taxon>Dikarya</taxon>
        <taxon>Basidiomycota</taxon>
        <taxon>Agaricomycotina</taxon>
        <taxon>Agaricomycetes</taxon>
        <taxon>Polyporales</taxon>
        <taxon>Phaeolaceae</taxon>
        <taxon>Wolfiporia</taxon>
    </lineage>
</organism>
<accession>A0A2H3J191</accession>
<proteinExistence type="predicted"/>
<keyword evidence="1" id="KW-1133">Transmembrane helix</keyword>
<evidence type="ECO:0000256" key="1">
    <source>
        <dbReference type="SAM" id="Phobius"/>
    </source>
</evidence>
<dbReference type="Proteomes" id="UP000218811">
    <property type="component" value="Unassembled WGS sequence"/>
</dbReference>
<gene>
    <name evidence="2" type="ORF">WOLCODRAFT_107978</name>
</gene>
<dbReference type="AlphaFoldDB" id="A0A2H3J191"/>